<sequence length="588" mass="68685">MTMKTNWAVKPSVPEEIYTDRQEFLDDLYQTALKARTRRARSTVLLGQRRMGKTEIFKRVVNRLFFEQDHLDPKAVVPVYYSFPDTFKDDWHFATKYVENFMRWYVAFRLRSPKILSEKEITRAHLKEIIHNKLPMTKGFKNAFEFFESILAQDVTIPEQSALSHPRHVSDSDDSTIVMFLDEFQNTRLPQYKFDVVGYMQDVVESRTCPHFITGSTMSILGREILGRGSLFGRFRSKPIKALTDYWGSELVCRAAHHNNVTVSQEIVPVIVKRCGGNPFYLNAVVEQAAELNQAILTEDDLNTILAIDLSSGFIWGELNDQISRWLERINEYGITKWVLYLSAIQKGDKIDLKQIQQALLEKDFQTVSLEKIREVLIKLSRGDLVDYLELGGWFRKIKDPILLEFLQVWGRIEVEGQDEATVREDFEYKYKKIKKQISDLKGYLAEVYMAQILHNAQRQTLPGHFFHQDEDIKVPRFHYVRLRERLGPGADTEIDIHAGAGIEQWVAESKWQQNHKASITDIRKLLDKAEVVKQDREPELMRIWFFSYEGFAEKVLDFMSEHGVLWSTQEDLDGLLDYVKLRRLPKL</sequence>
<dbReference type="InterPro" id="IPR027417">
    <property type="entry name" value="P-loop_NTPase"/>
</dbReference>
<reference evidence="1 2" key="1">
    <citation type="journal article" date="2016" name="Front. Microbiol.">
        <title>Single-Cell (Meta-)Genomics of a Dimorphic Candidatus Thiomargarita nelsonii Reveals Genomic Plasticity.</title>
        <authorList>
            <person name="Flood B.E."/>
            <person name="Fliss P."/>
            <person name="Jones D.S."/>
            <person name="Dick G.J."/>
            <person name="Jain S."/>
            <person name="Kaster A.K."/>
            <person name="Winkel M."/>
            <person name="Mussmann M."/>
            <person name="Bailey J."/>
        </authorList>
    </citation>
    <scope>NUCLEOTIDE SEQUENCE [LARGE SCALE GENOMIC DNA]</scope>
    <source>
        <strain evidence="1">Hydrate Ridge</strain>
    </source>
</reference>
<evidence type="ECO:0008006" key="3">
    <source>
        <dbReference type="Google" id="ProtNLM"/>
    </source>
</evidence>
<dbReference type="PANTHER" id="PTHR34301:SF8">
    <property type="entry name" value="ATPASE DOMAIN-CONTAINING PROTEIN"/>
    <property type="match status" value="1"/>
</dbReference>
<dbReference type="Proteomes" id="UP000030428">
    <property type="component" value="Unassembled WGS sequence"/>
</dbReference>
<dbReference type="Gene3D" id="3.40.50.300">
    <property type="entry name" value="P-loop containing nucleotide triphosphate hydrolases"/>
    <property type="match status" value="1"/>
</dbReference>
<organism evidence="1 2">
    <name type="scientific">Candidatus Thiomargarita nelsonii</name>
    <dbReference type="NCBI Taxonomy" id="1003181"/>
    <lineage>
        <taxon>Bacteria</taxon>
        <taxon>Pseudomonadati</taxon>
        <taxon>Pseudomonadota</taxon>
        <taxon>Gammaproteobacteria</taxon>
        <taxon>Thiotrichales</taxon>
        <taxon>Thiotrichaceae</taxon>
        <taxon>Thiomargarita</taxon>
    </lineage>
</organism>
<dbReference type="AlphaFoldDB" id="A0A4E0QJQ2"/>
<accession>A0A4E0QJQ2</accession>
<evidence type="ECO:0000313" key="1">
    <source>
        <dbReference type="EMBL" id="TGN99913.1"/>
    </source>
</evidence>
<keyword evidence="2" id="KW-1185">Reference proteome</keyword>
<name>A0A4E0QJQ2_9GAMM</name>
<dbReference type="SUPFAM" id="SSF52540">
    <property type="entry name" value="P-loop containing nucleoside triphosphate hydrolases"/>
    <property type="match status" value="1"/>
</dbReference>
<comment type="caution">
    <text evidence="1">The sequence shown here is derived from an EMBL/GenBank/DDBJ whole genome shotgun (WGS) entry which is preliminary data.</text>
</comment>
<gene>
    <name evidence="1" type="ORF">PN36_31815</name>
</gene>
<evidence type="ECO:0000313" key="2">
    <source>
        <dbReference type="Proteomes" id="UP000030428"/>
    </source>
</evidence>
<dbReference type="PANTHER" id="PTHR34301">
    <property type="entry name" value="DNA-BINDING PROTEIN-RELATED"/>
    <property type="match status" value="1"/>
</dbReference>
<proteinExistence type="predicted"/>
<dbReference type="EMBL" id="JSZA02000261">
    <property type="protein sequence ID" value="TGN99913.1"/>
    <property type="molecule type" value="Genomic_DNA"/>
</dbReference>
<protein>
    <recommendedName>
        <fullName evidence="3">ATPase domain protein, prokaryote domain protein</fullName>
    </recommendedName>
</protein>